<dbReference type="RefSeq" id="WP_221331428.1">
    <property type="nucleotide sequence ID" value="NZ_BAAAJD010000023.1"/>
</dbReference>
<reference evidence="1 2" key="1">
    <citation type="submission" date="2020-08" db="EMBL/GenBank/DDBJ databases">
        <title>Sequencing the genomes of 1000 actinobacteria strains.</title>
        <authorList>
            <person name="Klenk H.-P."/>
        </authorList>
    </citation>
    <scope>NUCLEOTIDE SEQUENCE [LARGE SCALE GENOMIC DNA]</scope>
    <source>
        <strain evidence="1 2">DSM 44551</strain>
    </source>
</reference>
<dbReference type="InterPro" id="IPR009351">
    <property type="entry name" value="AlkZ-like"/>
</dbReference>
<accession>A0A7W8QHC7</accession>
<dbReference type="Pfam" id="PF06224">
    <property type="entry name" value="AlkZ-like"/>
    <property type="match status" value="1"/>
</dbReference>
<comment type="caution">
    <text evidence="1">The sequence shown here is derived from an EMBL/GenBank/DDBJ whole genome shotgun (WGS) entry which is preliminary data.</text>
</comment>
<organism evidence="1 2">
    <name type="scientific">Nocardiopsis composta</name>
    <dbReference type="NCBI Taxonomy" id="157465"/>
    <lineage>
        <taxon>Bacteria</taxon>
        <taxon>Bacillati</taxon>
        <taxon>Actinomycetota</taxon>
        <taxon>Actinomycetes</taxon>
        <taxon>Streptosporangiales</taxon>
        <taxon>Nocardiopsidaceae</taxon>
        <taxon>Nocardiopsis</taxon>
    </lineage>
</organism>
<gene>
    <name evidence="1" type="ORF">HDA36_000561</name>
</gene>
<evidence type="ECO:0008006" key="3">
    <source>
        <dbReference type="Google" id="ProtNLM"/>
    </source>
</evidence>
<dbReference type="EMBL" id="JACHDB010000001">
    <property type="protein sequence ID" value="MBB5430477.1"/>
    <property type="molecule type" value="Genomic_DNA"/>
</dbReference>
<keyword evidence="2" id="KW-1185">Reference proteome</keyword>
<proteinExistence type="predicted"/>
<dbReference type="PANTHER" id="PTHR38479">
    <property type="entry name" value="LMO0824 PROTEIN"/>
    <property type="match status" value="1"/>
</dbReference>
<evidence type="ECO:0000313" key="2">
    <source>
        <dbReference type="Proteomes" id="UP000572635"/>
    </source>
</evidence>
<dbReference type="Proteomes" id="UP000572635">
    <property type="component" value="Unassembled WGS sequence"/>
</dbReference>
<protein>
    <recommendedName>
        <fullName evidence="3">Winged helix DNA-binding domain-containing protein</fullName>
    </recommendedName>
</protein>
<dbReference type="PANTHER" id="PTHR38479:SF2">
    <property type="entry name" value="WINGED HELIX DNA-BINDING DOMAIN-CONTAINING PROTEIN"/>
    <property type="match status" value="1"/>
</dbReference>
<dbReference type="AlphaFoldDB" id="A0A7W8QHC7"/>
<evidence type="ECO:0000313" key="1">
    <source>
        <dbReference type="EMBL" id="MBB5430477.1"/>
    </source>
</evidence>
<name>A0A7W8QHC7_9ACTN</name>
<sequence>MPSASAAPGAPMRTARMTWRQAIDRRAERHGLGARPAGAAPADAVAAMCGAHAQIQSAGEVSVALRLDGATRQDVRTALLTEHTLVKTYGPRGTVHLLPARDLPMWTGALSALPAGSGNGGGPRAYLTEEQTEQVLEAVADALADAELTTDELTEAIVERTGPWAGDPVMEAFQGAWPRWRAATHLAAYRGVLCFGAPRGRKVTHTSPGRLLPGFRPLPAEQALTRLLTGYLRAYGPATPQSFARWLAAPVTWASGLFERNAGAVQPVDVEGTTAWVAAGDTAAAEAPARGLRLLPYFDAYGVGGHPRERIFPGRASERALARGQAGNYPLLLIDGTVAGVWHQRLSGRRVRIAVEPLEPLPAARLADLDEQVERLGAILGARPELTIGPIPVGPHA</sequence>